<accession>A0ABW5AMF0</accession>
<dbReference type="RefSeq" id="WP_378479223.1">
    <property type="nucleotide sequence ID" value="NZ_JBHUIW010000023.1"/>
</dbReference>
<dbReference type="EMBL" id="JBHUIW010000023">
    <property type="protein sequence ID" value="MFD2184079.1"/>
    <property type="molecule type" value="Genomic_DNA"/>
</dbReference>
<name>A0ABW5AMF0_9BRAD</name>
<feature type="signal peptide" evidence="1">
    <location>
        <begin position="1"/>
        <end position="23"/>
    </location>
</feature>
<gene>
    <name evidence="2" type="ORF">ACFSOX_18145</name>
</gene>
<evidence type="ECO:0008006" key="4">
    <source>
        <dbReference type="Google" id="ProtNLM"/>
    </source>
</evidence>
<protein>
    <recommendedName>
        <fullName evidence="4">Permuted papain-like amidase enzyme, YaeF/YiiX, C92 family</fullName>
    </recommendedName>
</protein>
<keyword evidence="3" id="KW-1185">Reference proteome</keyword>
<sequence>MFDLFNRKRLVAIVAGLSAIALSSGVAIDAAQAQGTTLTRVSAVGQVDGDVAAPRPPKPAAKSGGRYYVDFRARTAASYGHAFIWYGKSGQRAVEVAGLHPATDSVIPYILGHILPVPAETGKSYGDLDEQYLTASYRVYLTDAEAQKVFAYIKRKQATTLVWNAATINCVAFISDIAQYMGLEVPSSNLLYPEDWVNRLRALNRGRKVTVSAEPVGFQSDAR</sequence>
<evidence type="ECO:0000313" key="2">
    <source>
        <dbReference type="EMBL" id="MFD2184079.1"/>
    </source>
</evidence>
<reference evidence="3" key="1">
    <citation type="journal article" date="2019" name="Int. J. Syst. Evol. Microbiol.">
        <title>The Global Catalogue of Microorganisms (GCM) 10K type strain sequencing project: providing services to taxonomists for standard genome sequencing and annotation.</title>
        <authorList>
            <consortium name="The Broad Institute Genomics Platform"/>
            <consortium name="The Broad Institute Genome Sequencing Center for Infectious Disease"/>
            <person name="Wu L."/>
            <person name="Ma J."/>
        </authorList>
    </citation>
    <scope>NUCLEOTIDE SEQUENCE [LARGE SCALE GENOMIC DNA]</scope>
    <source>
        <strain evidence="3">CGMCC 1.6774</strain>
    </source>
</reference>
<dbReference type="Proteomes" id="UP001597314">
    <property type="component" value="Unassembled WGS sequence"/>
</dbReference>
<proteinExistence type="predicted"/>
<feature type="chain" id="PRO_5046008454" description="Permuted papain-like amidase enzyme, YaeF/YiiX, C92 family" evidence="1">
    <location>
        <begin position="24"/>
        <end position="223"/>
    </location>
</feature>
<evidence type="ECO:0000313" key="3">
    <source>
        <dbReference type="Proteomes" id="UP001597314"/>
    </source>
</evidence>
<keyword evidence="1" id="KW-0732">Signal</keyword>
<comment type="caution">
    <text evidence="2">The sequence shown here is derived from an EMBL/GenBank/DDBJ whole genome shotgun (WGS) entry which is preliminary data.</text>
</comment>
<organism evidence="2 3">
    <name type="scientific">Rhodoplanes azumiensis</name>
    <dbReference type="NCBI Taxonomy" id="1897628"/>
    <lineage>
        <taxon>Bacteria</taxon>
        <taxon>Pseudomonadati</taxon>
        <taxon>Pseudomonadota</taxon>
        <taxon>Alphaproteobacteria</taxon>
        <taxon>Hyphomicrobiales</taxon>
        <taxon>Nitrobacteraceae</taxon>
        <taxon>Rhodoplanes</taxon>
    </lineage>
</organism>
<evidence type="ECO:0000256" key="1">
    <source>
        <dbReference type="SAM" id="SignalP"/>
    </source>
</evidence>